<protein>
    <submittedName>
        <fullName evidence="2">Uncharacterized protein</fullName>
    </submittedName>
</protein>
<evidence type="ECO:0000256" key="1">
    <source>
        <dbReference type="SAM" id="MobiDB-lite"/>
    </source>
</evidence>
<dbReference type="EMBL" id="BGPR01006473">
    <property type="protein sequence ID" value="GBN19278.1"/>
    <property type="molecule type" value="Genomic_DNA"/>
</dbReference>
<organism evidence="2 3">
    <name type="scientific">Araneus ventricosus</name>
    <name type="common">Orbweaver spider</name>
    <name type="synonym">Epeira ventricosa</name>
    <dbReference type="NCBI Taxonomy" id="182803"/>
    <lineage>
        <taxon>Eukaryota</taxon>
        <taxon>Metazoa</taxon>
        <taxon>Ecdysozoa</taxon>
        <taxon>Arthropoda</taxon>
        <taxon>Chelicerata</taxon>
        <taxon>Arachnida</taxon>
        <taxon>Araneae</taxon>
        <taxon>Araneomorphae</taxon>
        <taxon>Entelegynae</taxon>
        <taxon>Araneoidea</taxon>
        <taxon>Araneidae</taxon>
        <taxon>Araneus</taxon>
    </lineage>
</organism>
<name>A0A4Y2LWS2_ARAVE</name>
<feature type="region of interest" description="Disordered" evidence="1">
    <location>
        <begin position="16"/>
        <end position="53"/>
    </location>
</feature>
<dbReference type="Proteomes" id="UP000499080">
    <property type="component" value="Unassembled WGS sequence"/>
</dbReference>
<proteinExistence type="predicted"/>
<gene>
    <name evidence="2" type="ORF">AVEN_254243_1</name>
</gene>
<reference evidence="2 3" key="1">
    <citation type="journal article" date="2019" name="Sci. Rep.">
        <title>Orb-weaving spider Araneus ventricosus genome elucidates the spidroin gene catalogue.</title>
        <authorList>
            <person name="Kono N."/>
            <person name="Nakamura H."/>
            <person name="Ohtoshi R."/>
            <person name="Moran D.A.P."/>
            <person name="Shinohara A."/>
            <person name="Yoshida Y."/>
            <person name="Fujiwara M."/>
            <person name="Mori M."/>
            <person name="Tomita M."/>
            <person name="Arakawa K."/>
        </authorList>
    </citation>
    <scope>NUCLEOTIDE SEQUENCE [LARGE SCALE GENOMIC DNA]</scope>
</reference>
<accession>A0A4Y2LWS2</accession>
<comment type="caution">
    <text evidence="2">The sequence shown here is derived from an EMBL/GenBank/DDBJ whole genome shotgun (WGS) entry which is preliminary data.</text>
</comment>
<evidence type="ECO:0000313" key="3">
    <source>
        <dbReference type="Proteomes" id="UP000499080"/>
    </source>
</evidence>
<dbReference type="AlphaFoldDB" id="A0A4Y2LWS2"/>
<feature type="compositionally biased region" description="Polar residues" evidence="1">
    <location>
        <begin position="43"/>
        <end position="53"/>
    </location>
</feature>
<sequence>MDPLWHRHLPKKKNHLLRGPSIPDLSKSPFTSFDDVQLPKSPRLSSSTNQKGTLSYATGSYVTSLSNVLQSLGQDQIFHQPTVKFRHPRVFSLQRVSAVFSGGQCFAVKPPRAGAKIRERISSPFLFHLLT</sequence>
<evidence type="ECO:0000313" key="2">
    <source>
        <dbReference type="EMBL" id="GBN19278.1"/>
    </source>
</evidence>
<keyword evidence="3" id="KW-1185">Reference proteome</keyword>